<dbReference type="NCBIfam" id="TIGR04393">
    <property type="entry name" value="rpt_T5SS_PEPC"/>
    <property type="match status" value="2"/>
</dbReference>
<organism evidence="2 3">
    <name type="scientific">Natronomicrosphaera hydrolytica</name>
    <dbReference type="NCBI Taxonomy" id="3242702"/>
    <lineage>
        <taxon>Bacteria</taxon>
        <taxon>Pseudomonadati</taxon>
        <taxon>Planctomycetota</taxon>
        <taxon>Phycisphaerae</taxon>
        <taxon>Phycisphaerales</taxon>
        <taxon>Phycisphaeraceae</taxon>
        <taxon>Natronomicrosphaera</taxon>
    </lineage>
</organism>
<accession>A0ABV4UBE7</accession>
<dbReference type="Proteomes" id="UP001575105">
    <property type="component" value="Unassembled WGS sequence"/>
</dbReference>
<evidence type="ECO:0008006" key="4">
    <source>
        <dbReference type="Google" id="ProtNLM"/>
    </source>
</evidence>
<sequence>ALTGSLTLNHLDTGVTVLTGTQDYTGNTNVRQGVLIFDDANAPNLQSLFLGTNAGDNASMIIRNGSNVAVNNNTRVGHIADSDGHLVVTGAGTTLDLPRIDVGRAGFGILEVTDGAVVDATYLVVIGDTIDSVGNVTVSGQGSRLITQHVYLSQFGDGVLSVVDGGVVEASNYLSLATSPIATGTVNIGDGGAAGILDTPEITTGSGDATVNFNHTDSDYYLTRDGTADGDAVLLKGGLKVIHHNTGTTTLLGTHSYTGNTNVTAGTLLVNGTIAHSDFHVFGSGTLGGTGTVGNLLMSDGILSPGNSIGTFTVDGDYTHGSFATLYVEIIDGGHTPGVHNDHVYVTGEATILGGKVDVFAEPGNYHDGTQYTILTADGGVDGKFDTVSSNLFDVALSYTAHDVLLTLTLDDKFTPPGDDDDDDWTGHFEQLARSGGQRGVGRVIDHLLPHATGDLAFVFNELAGLDDANARDAIQQLSGETTGASSTAVVQATTSARNTVFNRSRPAVASLALPGPATSFQGGSLSLASADTQQSARQLADMSGPTGWLGWVQGYGEYGD</sequence>
<keyword evidence="1" id="KW-0732">Signal</keyword>
<dbReference type="EMBL" id="JBGUBD010000028">
    <property type="protein sequence ID" value="MFA9480483.1"/>
    <property type="molecule type" value="Genomic_DNA"/>
</dbReference>
<keyword evidence="3" id="KW-1185">Reference proteome</keyword>
<evidence type="ECO:0000313" key="2">
    <source>
        <dbReference type="EMBL" id="MFA9480483.1"/>
    </source>
</evidence>
<dbReference type="NCBIfam" id="TIGR02601">
    <property type="entry name" value="autotrns_rpt"/>
    <property type="match status" value="1"/>
</dbReference>
<comment type="caution">
    <text evidence="2">The sequence shown here is derived from an EMBL/GenBank/DDBJ whole genome shotgun (WGS) entry which is preliminary data.</text>
</comment>
<dbReference type="InterPro" id="IPR013425">
    <property type="entry name" value="Autotrns_rpt"/>
</dbReference>
<dbReference type="InterPro" id="IPR030895">
    <property type="entry name" value="T5SS_PEPC_rpt"/>
</dbReference>
<dbReference type="InterPro" id="IPR011050">
    <property type="entry name" value="Pectin_lyase_fold/virulence"/>
</dbReference>
<evidence type="ECO:0000313" key="3">
    <source>
        <dbReference type="Proteomes" id="UP001575105"/>
    </source>
</evidence>
<reference evidence="2 3" key="1">
    <citation type="submission" date="2024-08" db="EMBL/GenBank/DDBJ databases">
        <title>Whole-genome sequencing of halo(alkali)philic microorganisms from hypersaline lakes.</title>
        <authorList>
            <person name="Sorokin D.Y."/>
            <person name="Merkel A.Y."/>
            <person name="Messina E."/>
            <person name="Yakimov M."/>
        </authorList>
    </citation>
    <scope>NUCLEOTIDE SEQUENCE [LARGE SCALE GENOMIC DNA]</scope>
    <source>
        <strain evidence="2 3">AB-hyl4</strain>
    </source>
</reference>
<dbReference type="SUPFAM" id="SSF51126">
    <property type="entry name" value="Pectin lyase-like"/>
    <property type="match status" value="1"/>
</dbReference>
<name>A0ABV4UBE7_9BACT</name>
<feature type="non-terminal residue" evidence="2">
    <location>
        <position position="1"/>
    </location>
</feature>
<evidence type="ECO:0000256" key="1">
    <source>
        <dbReference type="ARBA" id="ARBA00022729"/>
    </source>
</evidence>
<gene>
    <name evidence="2" type="ORF">ACERK3_19625</name>
</gene>
<proteinExistence type="predicted"/>
<protein>
    <recommendedName>
        <fullName evidence="4">Autotransporter-associated beta strand protein</fullName>
    </recommendedName>
</protein>
<feature type="non-terminal residue" evidence="2">
    <location>
        <position position="561"/>
    </location>
</feature>